<organism evidence="1 2">
    <name type="scientific">Cenococcum geophilum 1.58</name>
    <dbReference type="NCBI Taxonomy" id="794803"/>
    <lineage>
        <taxon>Eukaryota</taxon>
        <taxon>Fungi</taxon>
        <taxon>Dikarya</taxon>
        <taxon>Ascomycota</taxon>
        <taxon>Pezizomycotina</taxon>
        <taxon>Dothideomycetes</taxon>
        <taxon>Pleosporomycetidae</taxon>
        <taxon>Gloniales</taxon>
        <taxon>Gloniaceae</taxon>
        <taxon>Cenococcum</taxon>
    </lineage>
</organism>
<accession>A0ACC8ENM3</accession>
<dbReference type="EMBL" id="KV748256">
    <property type="protein sequence ID" value="OCK87693.1"/>
    <property type="molecule type" value="Genomic_DNA"/>
</dbReference>
<dbReference type="Proteomes" id="UP000250078">
    <property type="component" value="Unassembled WGS sequence"/>
</dbReference>
<gene>
    <name evidence="1" type="ORF">K441DRAFT_670307</name>
</gene>
<reference evidence="1 2" key="1">
    <citation type="journal article" date="2016" name="Nat. Commun.">
        <title>Ectomycorrhizal ecology is imprinted in the genome of the dominant symbiotic fungus Cenococcum geophilum.</title>
        <authorList>
            <consortium name="DOE Joint Genome Institute"/>
            <person name="Peter M."/>
            <person name="Kohler A."/>
            <person name="Ohm R.A."/>
            <person name="Kuo A."/>
            <person name="Krutzmann J."/>
            <person name="Morin E."/>
            <person name="Arend M."/>
            <person name="Barry K.W."/>
            <person name="Binder M."/>
            <person name="Choi C."/>
            <person name="Clum A."/>
            <person name="Copeland A."/>
            <person name="Grisel N."/>
            <person name="Haridas S."/>
            <person name="Kipfer T."/>
            <person name="LaButti K."/>
            <person name="Lindquist E."/>
            <person name="Lipzen A."/>
            <person name="Maire R."/>
            <person name="Meier B."/>
            <person name="Mihaltcheva S."/>
            <person name="Molinier V."/>
            <person name="Murat C."/>
            <person name="Poggeler S."/>
            <person name="Quandt C.A."/>
            <person name="Sperisen C."/>
            <person name="Tritt A."/>
            <person name="Tisserant E."/>
            <person name="Crous P.W."/>
            <person name="Henrissat B."/>
            <person name="Nehls U."/>
            <person name="Egli S."/>
            <person name="Spatafora J.W."/>
            <person name="Grigoriev I.V."/>
            <person name="Martin F.M."/>
        </authorList>
    </citation>
    <scope>NUCLEOTIDE SEQUENCE [LARGE SCALE GENOMIC DNA]</scope>
    <source>
        <strain evidence="1 2">1.58</strain>
    </source>
</reference>
<keyword evidence="2" id="KW-1185">Reference proteome</keyword>
<protein>
    <submittedName>
        <fullName evidence="1">Glycosyltransferase family 25 protein</fullName>
    </submittedName>
</protein>
<name>A0ACC8ENM3_9PEZI</name>
<evidence type="ECO:0000313" key="2">
    <source>
        <dbReference type="Proteomes" id="UP000250078"/>
    </source>
</evidence>
<evidence type="ECO:0000313" key="1">
    <source>
        <dbReference type="EMBL" id="OCK87693.1"/>
    </source>
</evidence>
<sequence length="279" mass="31242">MTKGMILAWMSHLHVLEWFLSSGLETALILEDDMDWDQRLRSVQIPRAASSFRSLFNTITTSPSSYYYGSPSDWDILYLGHFDRWAWPDQSSGVGYQTPSDLAAVPHRLFADATLPPRFDMHPRVASLLTALDVAPATRVIHRAKVPLGSWAYAVTRASAARIVSAEVAAPEAPKWVADSLDSALVRACADTLRCWSVFPEVFHHREGEGSSMIDYKEQRGAGEEDYVAARQRKRTGETDQIGCGFASGELDWGKDLERLERLREGGRRGVCLKEGRRQ</sequence>
<proteinExistence type="predicted"/>